<dbReference type="SUPFAM" id="SSF50249">
    <property type="entry name" value="Nucleic acid-binding proteins"/>
    <property type="match status" value="1"/>
</dbReference>
<dbReference type="VEuPathDB" id="FungiDB:PC110_g7600"/>
<dbReference type="SMART" id="SM00652">
    <property type="entry name" value="eIF1a"/>
    <property type="match status" value="1"/>
</dbReference>
<evidence type="ECO:0000256" key="4">
    <source>
        <dbReference type="SAM" id="MobiDB-lite"/>
    </source>
</evidence>
<dbReference type="PROSITE" id="PS50832">
    <property type="entry name" value="S1_IF1_TYPE"/>
    <property type="match status" value="1"/>
</dbReference>
<feature type="compositionally biased region" description="Acidic residues" evidence="4">
    <location>
        <begin position="619"/>
        <end position="630"/>
    </location>
</feature>
<evidence type="ECO:0000313" key="7">
    <source>
        <dbReference type="Proteomes" id="UP000760860"/>
    </source>
</evidence>
<comment type="caution">
    <text evidence="6">The sequence shown here is derived from an EMBL/GenBank/DDBJ whole genome shotgun (WGS) entry which is preliminary data.</text>
</comment>
<dbReference type="InterPro" id="IPR039294">
    <property type="entry name" value="EIF1AD"/>
</dbReference>
<evidence type="ECO:0000256" key="1">
    <source>
        <dbReference type="ARBA" id="ARBA00007340"/>
    </source>
</evidence>
<accession>A0A8T1IKL4</accession>
<dbReference type="PANTHER" id="PTHR21641">
    <property type="entry name" value="TRANSLATION INITIATION FACTOR-RELATED"/>
    <property type="match status" value="1"/>
</dbReference>
<feature type="compositionally biased region" description="Acidic residues" evidence="4">
    <location>
        <begin position="663"/>
        <end position="673"/>
    </location>
</feature>
<evidence type="ECO:0000313" key="6">
    <source>
        <dbReference type="EMBL" id="KAG3225077.1"/>
    </source>
</evidence>
<keyword evidence="3" id="KW-0648">Protein biosynthesis</keyword>
<evidence type="ECO:0000259" key="5">
    <source>
        <dbReference type="PROSITE" id="PS50832"/>
    </source>
</evidence>
<dbReference type="AlphaFoldDB" id="A0A8T1IKL4"/>
<dbReference type="Proteomes" id="UP000760860">
    <property type="component" value="Unassembled WGS sequence"/>
</dbReference>
<dbReference type="InterPro" id="IPR006196">
    <property type="entry name" value="RNA-binding_domain_S1_IF1"/>
</dbReference>
<keyword evidence="3" id="KW-0396">Initiation factor</keyword>
<dbReference type="EMBL" id="RCMV01000094">
    <property type="protein sequence ID" value="KAG3225077.1"/>
    <property type="molecule type" value="Genomic_DNA"/>
</dbReference>
<feature type="domain" description="S1-like" evidence="5">
    <location>
        <begin position="16"/>
        <end position="75"/>
    </location>
</feature>
<feature type="compositionally biased region" description="Basic and acidic residues" evidence="4">
    <location>
        <begin position="138"/>
        <end position="154"/>
    </location>
</feature>
<feature type="region of interest" description="Disordered" evidence="4">
    <location>
        <begin position="643"/>
        <end position="673"/>
    </location>
</feature>
<feature type="region of interest" description="Disordered" evidence="4">
    <location>
        <begin position="120"/>
        <end position="165"/>
    </location>
</feature>
<dbReference type="VEuPathDB" id="FungiDB:PC110_g7599"/>
<reference evidence="6" key="1">
    <citation type="submission" date="2018-05" db="EMBL/GenBank/DDBJ databases">
        <title>Effector identification in a new, highly contiguous assembly of the strawberry crown rot pathogen Phytophthora cactorum.</title>
        <authorList>
            <person name="Armitage A.D."/>
            <person name="Nellist C.F."/>
            <person name="Bates H."/>
            <person name="Vickerstaff R.J."/>
            <person name="Harrison R.J."/>
        </authorList>
    </citation>
    <scope>NUCLEOTIDE SEQUENCE</scope>
    <source>
        <strain evidence="6">P421</strain>
    </source>
</reference>
<dbReference type="Pfam" id="PF01176">
    <property type="entry name" value="eIF-1a"/>
    <property type="match status" value="1"/>
</dbReference>
<comment type="similarity">
    <text evidence="1">Belongs to the EIF1AD family.</text>
</comment>
<name>A0A8T1IKL4_9STRA</name>
<dbReference type="GO" id="GO:0005634">
    <property type="term" value="C:nucleus"/>
    <property type="evidence" value="ECO:0007669"/>
    <property type="project" value="TreeGrafter"/>
</dbReference>
<feature type="region of interest" description="Disordered" evidence="4">
    <location>
        <begin position="595"/>
        <end position="630"/>
    </location>
</feature>
<evidence type="ECO:0000256" key="2">
    <source>
        <dbReference type="ARBA" id="ARBA00022884"/>
    </source>
</evidence>
<dbReference type="GO" id="GO:0003723">
    <property type="term" value="F:RNA binding"/>
    <property type="evidence" value="ECO:0007669"/>
    <property type="project" value="UniProtKB-KW"/>
</dbReference>
<dbReference type="InterPro" id="IPR001253">
    <property type="entry name" value="TIF_eIF-1A"/>
</dbReference>
<gene>
    <name evidence="6" type="ORF">PC129_g4298</name>
</gene>
<dbReference type="InterPro" id="IPR012340">
    <property type="entry name" value="NA-bd_OB-fold"/>
</dbReference>
<evidence type="ECO:0000256" key="3">
    <source>
        <dbReference type="PROSITE-ProRule" id="PRU00181"/>
    </source>
</evidence>
<dbReference type="GO" id="GO:0003743">
    <property type="term" value="F:translation initiation factor activity"/>
    <property type="evidence" value="ECO:0007669"/>
    <property type="project" value="UniProtKB-UniRule"/>
</dbReference>
<keyword evidence="2" id="KW-0694">RNA-binding</keyword>
<dbReference type="Gene3D" id="2.40.50.140">
    <property type="entry name" value="Nucleic acid-binding proteins"/>
    <property type="match status" value="1"/>
</dbReference>
<proteinExistence type="inferred from homology"/>
<feature type="compositionally biased region" description="Polar residues" evidence="4">
    <location>
        <begin position="602"/>
        <end position="616"/>
    </location>
</feature>
<dbReference type="PANTHER" id="PTHR21641:SF0">
    <property type="entry name" value="RNA-BINDING PROTEIN EIF1AD-RELATED"/>
    <property type="match status" value="1"/>
</dbReference>
<sequence length="673" mass="74270">MSGSGRKSAYRKGVTKRVLYGDPEPKENELIVRVTALRGSNLFEVVDAKGAKSVTMLPTKFRKLIWVKRGDFLIVGEGDGGEATTATGKKGAVTSIVEHILYKEQIKNLKHKELWPAAFDDSPAGPAWTQGDSVNEDGDQKGEEFDAADKEEAHPPTASSSKGLTMAEDRFAMMHVNRNRRKGHFDEEEEEDSDDEVIVRLSKNVLWLETSNCGRRRKLKHLGIMQRKRSNVYNVGPAVSHYRPLFSGNNTDPETGDLHVGVVGKYSEKNSFSDLRVEIDRELASKYGTHPGYLRSKSSIMRSSGVTKTMAKAKSVAANAHESALLAPSKTRQMQRRSSSASAVRKKLFHAVEQGSNSGHQHQSHKLQAQIDALRNLASASFSKTHTKIVKGYYTSNADTSSTSQGIVSLARRNSGVLAPTHKPQNQEECVSGVGIGPNRSASASILMSNPAQPVTNSNAPYPAPSVLVGGYRSSSVQLEVELVERLNEIGRSNLPEKTLSRTRACQNVLDSVVLQDEHYGRLLSRIRDEFSTYVDMTSRKSPIKSSKSKGAKPWCACEQDIFEFALIKQENTVMKKRVSSMQHEIESLQAALRQARAGDSSGHSNQSSVRDTWSTDCWPEDDPQQGDDLDDVQLFPAEVMNRQHSRPHGVPMLSFATLPSYSDEEEDDVNSQ</sequence>
<protein>
    <recommendedName>
        <fullName evidence="5">S1-like domain-containing protein</fullName>
    </recommendedName>
</protein>
<organism evidence="6 7">
    <name type="scientific">Phytophthora cactorum</name>
    <dbReference type="NCBI Taxonomy" id="29920"/>
    <lineage>
        <taxon>Eukaryota</taxon>
        <taxon>Sar</taxon>
        <taxon>Stramenopiles</taxon>
        <taxon>Oomycota</taxon>
        <taxon>Peronosporomycetes</taxon>
        <taxon>Peronosporales</taxon>
        <taxon>Peronosporaceae</taxon>
        <taxon>Phytophthora</taxon>
    </lineage>
</organism>